<feature type="region of interest" description="Disordered" evidence="7">
    <location>
        <begin position="659"/>
        <end position="707"/>
    </location>
</feature>
<dbReference type="AlphaFoldDB" id="A0ABD6EPW2"/>
<dbReference type="GO" id="GO:0003677">
    <property type="term" value="F:DNA binding"/>
    <property type="evidence" value="ECO:0007669"/>
    <property type="project" value="UniProtKB-KW"/>
</dbReference>
<dbReference type="PROSITE" id="PS51194">
    <property type="entry name" value="HELICASE_CTER"/>
    <property type="match status" value="1"/>
</dbReference>
<dbReference type="GO" id="GO:0004386">
    <property type="term" value="F:helicase activity"/>
    <property type="evidence" value="ECO:0007669"/>
    <property type="project" value="UniProtKB-KW"/>
</dbReference>
<accession>A0ABD6EPW2</accession>
<dbReference type="GO" id="GO:0016787">
    <property type="term" value="F:hydrolase activity"/>
    <property type="evidence" value="ECO:0007669"/>
    <property type="project" value="UniProtKB-KW"/>
</dbReference>
<keyword evidence="5" id="KW-0067">ATP-binding</keyword>
<keyword evidence="4" id="KW-0347">Helicase</keyword>
<sequence>MELPIVSQSTLRIGPAVDVNSALKTHTVMNKLEVRATCTVTGKFGSRNHTSSSYERCKNPSAGETIPYQTIGTSEVPNQRSRSSQQVSIVSSSNCVSSFSVNGISPAQEECCRTPVAKRRRITANKPEREPYSELIPSEIRKAIEEQRCLRHRYIANICQQRLSSPVARRSPYVANELLFILTRELKKRRNHRPLDDLNSNAIAVNAFECSEKLNWLSSKFLMWSEDVVKRFTVFVHGAVSSMPKVLPSSSGLPAYVRDVVKTSDVCCDSSLGDCTFAIAQLSSTMQRLQFPELRLIEYDCGKLQVLSTLLRSLFHSRHRCLIFTQMSRMLDVLQAFLSFHGYQYFRLDGTTNVEQRQAMMERFNADPKIFCFILSTRSGGIGVNLTGADTVIFYDSDWNPTMDAQAQDRCHRIGQTRNVTIYRLISERTIEENILKKAMVKRRLGEMAIDEGGFTPEFFKRGDNIRDLFEGDEAVSDVIGPIAVDDDLEVEKAMEIIEDDQDVVAAKRAKAEAKAELAEFDESQHALTENSSEKANDSKYIELINQLKPIERYAINFLEAEYKPDFEKEKKEAEAMLASKKDEWIKAHENVLEEDNTGVEHDDDDFFLTYPSGFGNIDEVRKSRSSSVKTSVQNNKRGRAGVIRTSSTRHSTRIPIANQPVASCSPPTSSPKKTYANSLPTPTLFTRTSRSSTRPHSRSRKSIKPLISKRVSDLKNAARRSSRLIRAGQATQTFPQKKDCTVGPDVFLPRKRGRPSLASKLAVASSAVADVAGTGTVNFPSASAVMTPISQKTRFQCSAASGSSASTVNFEESSLNSSSIQVTTDSSNFVSSSFSSSACSQSPTFRSPPVVRLLTVSQTSDSSPDGRRLVASDMTHQPTNSIYFSPQEAFRSSARRHFVIVRRSNSVVPQQRVQLVNGLSTDNASCSSVGTSSSPPHLLKVRTRIASRHSADCNIKPSLGDYERPRLSYRKSRSSSSSCDNNVVGSSSAGTHA</sequence>
<evidence type="ECO:0000256" key="3">
    <source>
        <dbReference type="ARBA" id="ARBA00022801"/>
    </source>
</evidence>
<dbReference type="InterPro" id="IPR049730">
    <property type="entry name" value="SNF2/RAD54-like_C"/>
</dbReference>
<dbReference type="GO" id="GO:0005524">
    <property type="term" value="F:ATP binding"/>
    <property type="evidence" value="ECO:0007669"/>
    <property type="project" value="UniProtKB-KW"/>
</dbReference>
<keyword evidence="10" id="KW-1185">Reference proteome</keyword>
<dbReference type="PANTHER" id="PTHR45685:SF1">
    <property type="entry name" value="HELICASE SRCAP"/>
    <property type="match status" value="1"/>
</dbReference>
<feature type="coiled-coil region" evidence="6">
    <location>
        <begin position="504"/>
        <end position="531"/>
    </location>
</feature>
<evidence type="ECO:0000259" key="8">
    <source>
        <dbReference type="PROSITE" id="PS51194"/>
    </source>
</evidence>
<feature type="compositionally biased region" description="Low complexity" evidence="7">
    <location>
        <begin position="666"/>
        <end position="693"/>
    </location>
</feature>
<dbReference type="Pfam" id="PF00271">
    <property type="entry name" value="Helicase_C"/>
    <property type="match status" value="1"/>
</dbReference>
<dbReference type="FunFam" id="3.40.50.300:FF:001674">
    <property type="entry name" value="E1A-binding protein p400 isoform X7"/>
    <property type="match status" value="1"/>
</dbReference>
<protein>
    <recommendedName>
        <fullName evidence="8">Helicase C-terminal domain-containing protein</fullName>
    </recommendedName>
</protein>
<dbReference type="GO" id="GO:0005634">
    <property type="term" value="C:nucleus"/>
    <property type="evidence" value="ECO:0007669"/>
    <property type="project" value="UniProtKB-SubCell"/>
</dbReference>
<evidence type="ECO:0000256" key="7">
    <source>
        <dbReference type="SAM" id="MobiDB-lite"/>
    </source>
</evidence>
<proteinExistence type="predicted"/>
<keyword evidence="2" id="KW-0547">Nucleotide-binding</keyword>
<dbReference type="InterPro" id="IPR050520">
    <property type="entry name" value="INO80/SWR1_helicase"/>
</dbReference>
<dbReference type="InterPro" id="IPR001650">
    <property type="entry name" value="Helicase_C-like"/>
</dbReference>
<comment type="subcellular location">
    <subcellularLocation>
        <location evidence="1">Nucleus</location>
    </subcellularLocation>
</comment>
<dbReference type="PANTHER" id="PTHR45685">
    <property type="entry name" value="HELICASE SRCAP-RELATED"/>
    <property type="match status" value="1"/>
</dbReference>
<feature type="domain" description="Helicase C-terminal" evidence="8">
    <location>
        <begin position="306"/>
        <end position="456"/>
    </location>
</feature>
<dbReference type="CDD" id="cd18793">
    <property type="entry name" value="SF2_C_SNF"/>
    <property type="match status" value="1"/>
</dbReference>
<evidence type="ECO:0000256" key="1">
    <source>
        <dbReference type="ARBA" id="ARBA00004123"/>
    </source>
</evidence>
<name>A0ABD6EPW2_9BILA</name>
<evidence type="ECO:0000313" key="9">
    <source>
        <dbReference type="EMBL" id="MFH4981903.1"/>
    </source>
</evidence>
<dbReference type="SMART" id="SM00490">
    <property type="entry name" value="HELICc"/>
    <property type="match status" value="1"/>
</dbReference>
<feature type="compositionally biased region" description="Low complexity" evidence="7">
    <location>
        <begin position="975"/>
        <end position="994"/>
    </location>
</feature>
<dbReference type="Gene3D" id="3.40.50.300">
    <property type="entry name" value="P-loop containing nucleotide triphosphate hydrolases"/>
    <property type="match status" value="1"/>
</dbReference>
<feature type="compositionally biased region" description="Basic residues" evidence="7">
    <location>
        <begin position="694"/>
        <end position="704"/>
    </location>
</feature>
<comment type="caution">
    <text evidence="9">The sequence shown here is derived from an EMBL/GenBank/DDBJ whole genome shotgun (WGS) entry which is preliminary data.</text>
</comment>
<dbReference type="SUPFAM" id="SSF52540">
    <property type="entry name" value="P-loop containing nucleoside triphosphate hydrolases"/>
    <property type="match status" value="1"/>
</dbReference>
<feature type="region of interest" description="Disordered" evidence="7">
    <location>
        <begin position="955"/>
        <end position="994"/>
    </location>
</feature>
<dbReference type="EMBL" id="JBGFUD010008129">
    <property type="protein sequence ID" value="MFH4981903.1"/>
    <property type="molecule type" value="Genomic_DNA"/>
</dbReference>
<dbReference type="InterPro" id="IPR027417">
    <property type="entry name" value="P-loop_NTPase"/>
</dbReference>
<dbReference type="Proteomes" id="UP001608902">
    <property type="component" value="Unassembled WGS sequence"/>
</dbReference>
<evidence type="ECO:0000256" key="2">
    <source>
        <dbReference type="ARBA" id="ARBA00022741"/>
    </source>
</evidence>
<gene>
    <name evidence="9" type="ORF">AB6A40_008612</name>
</gene>
<evidence type="ECO:0000256" key="4">
    <source>
        <dbReference type="ARBA" id="ARBA00022806"/>
    </source>
</evidence>
<reference evidence="9 10" key="1">
    <citation type="submission" date="2024-08" db="EMBL/GenBank/DDBJ databases">
        <title>Gnathostoma spinigerum genome.</title>
        <authorList>
            <person name="Gonzalez-Bertolin B."/>
            <person name="Monzon S."/>
            <person name="Zaballos A."/>
            <person name="Jimenez P."/>
            <person name="Dekumyoy P."/>
            <person name="Varona S."/>
            <person name="Cuesta I."/>
            <person name="Sumanam S."/>
            <person name="Adisakwattana P."/>
            <person name="Gasser R.B."/>
            <person name="Hernandez-Gonzalez A."/>
            <person name="Young N.D."/>
            <person name="Perteguer M.J."/>
        </authorList>
    </citation>
    <scope>NUCLEOTIDE SEQUENCE [LARGE SCALE GENOMIC DNA]</scope>
    <source>
        <strain evidence="9">AL3</strain>
        <tissue evidence="9">Liver</tissue>
    </source>
</reference>
<evidence type="ECO:0000313" key="10">
    <source>
        <dbReference type="Proteomes" id="UP001608902"/>
    </source>
</evidence>
<keyword evidence="3" id="KW-0378">Hydrolase</keyword>
<organism evidence="9 10">
    <name type="scientific">Gnathostoma spinigerum</name>
    <dbReference type="NCBI Taxonomy" id="75299"/>
    <lineage>
        <taxon>Eukaryota</taxon>
        <taxon>Metazoa</taxon>
        <taxon>Ecdysozoa</taxon>
        <taxon>Nematoda</taxon>
        <taxon>Chromadorea</taxon>
        <taxon>Rhabditida</taxon>
        <taxon>Spirurina</taxon>
        <taxon>Gnathostomatomorpha</taxon>
        <taxon>Gnathostomatoidea</taxon>
        <taxon>Gnathostomatidae</taxon>
        <taxon>Gnathostoma</taxon>
    </lineage>
</organism>
<keyword evidence="6" id="KW-0175">Coiled coil</keyword>
<evidence type="ECO:0000256" key="6">
    <source>
        <dbReference type="SAM" id="Coils"/>
    </source>
</evidence>
<evidence type="ECO:0000256" key="5">
    <source>
        <dbReference type="ARBA" id="ARBA00022840"/>
    </source>
</evidence>